<organism evidence="2 3">
    <name type="scientific">Lates japonicus</name>
    <name type="common">Japanese lates</name>
    <dbReference type="NCBI Taxonomy" id="270547"/>
    <lineage>
        <taxon>Eukaryota</taxon>
        <taxon>Metazoa</taxon>
        <taxon>Chordata</taxon>
        <taxon>Craniata</taxon>
        <taxon>Vertebrata</taxon>
        <taxon>Euteleostomi</taxon>
        <taxon>Actinopterygii</taxon>
        <taxon>Neopterygii</taxon>
        <taxon>Teleostei</taxon>
        <taxon>Neoteleostei</taxon>
        <taxon>Acanthomorphata</taxon>
        <taxon>Carangaria</taxon>
        <taxon>Carangaria incertae sedis</taxon>
        <taxon>Centropomidae</taxon>
        <taxon>Lates</taxon>
    </lineage>
</organism>
<keyword evidence="3" id="KW-1185">Reference proteome</keyword>
<proteinExistence type="predicted"/>
<evidence type="ECO:0000313" key="2">
    <source>
        <dbReference type="EMBL" id="GLD52591.1"/>
    </source>
</evidence>
<evidence type="ECO:0000256" key="1">
    <source>
        <dbReference type="SAM" id="MobiDB-lite"/>
    </source>
</evidence>
<dbReference type="EMBL" id="BRZM01000014">
    <property type="protein sequence ID" value="GLD52591.1"/>
    <property type="molecule type" value="Genomic_DNA"/>
</dbReference>
<name>A0AAD3R2E6_LATJO</name>
<protein>
    <submittedName>
        <fullName evidence="2">Uncharacterized protein</fullName>
    </submittedName>
</protein>
<reference evidence="2" key="1">
    <citation type="submission" date="2022-08" db="EMBL/GenBank/DDBJ databases">
        <title>Genome sequencing of akame (Lates japonicus).</title>
        <authorList>
            <person name="Hashiguchi Y."/>
            <person name="Takahashi H."/>
        </authorList>
    </citation>
    <scope>NUCLEOTIDE SEQUENCE</scope>
    <source>
        <strain evidence="2">Kochi</strain>
    </source>
</reference>
<evidence type="ECO:0000313" key="3">
    <source>
        <dbReference type="Proteomes" id="UP001279410"/>
    </source>
</evidence>
<accession>A0AAD3R2E6</accession>
<feature type="compositionally biased region" description="Polar residues" evidence="1">
    <location>
        <begin position="37"/>
        <end position="58"/>
    </location>
</feature>
<feature type="region of interest" description="Disordered" evidence="1">
    <location>
        <begin position="19"/>
        <end position="58"/>
    </location>
</feature>
<dbReference type="AlphaFoldDB" id="A0AAD3R2E6"/>
<dbReference type="Proteomes" id="UP001279410">
    <property type="component" value="Unassembled WGS sequence"/>
</dbReference>
<gene>
    <name evidence="2" type="ORF">AKAME5_000546700</name>
</gene>
<sequence>MASAAQYLKLSLILKRERQKKRGDLNPKCNPRVVDETTLSLPHTTDTPAVSPQTQQSVLTPAPRQVLYISDLGSPSPPGFRVQPPPSSQLVFGSSQRAVDIMELITTTHWKAVALLFLFHYHNLIEPGGTTAAFMLLQPAR</sequence>
<comment type="caution">
    <text evidence="2">The sequence shown here is derived from an EMBL/GenBank/DDBJ whole genome shotgun (WGS) entry which is preliminary data.</text>
</comment>